<sequence>MGDKRVAPEMGVKAVAGGSCRMEEWIESNGREWTFYIEAAVEDREDMESDHIDDLKVTINECNFHNGEIRDIMAGKILMATNLGNNGIGHCEIITEEHELEISVGKNVKDHLHGSSGKVEGCVVRKMETKALAGLEGHVGLELNGSPDKQIGGQLFLCDTAGPIAMVGETDATLGGPKCRVPCFSWGHKQHQRCWGGRDLYSRWISPCWIWLRMVTNLCS</sequence>
<dbReference type="AlphaFoldDB" id="A0AAN9XH31"/>
<reference evidence="1 2" key="1">
    <citation type="submission" date="2024-01" db="EMBL/GenBank/DDBJ databases">
        <title>The genomes of 5 underutilized Papilionoideae crops provide insights into root nodulation and disease resistanc.</title>
        <authorList>
            <person name="Jiang F."/>
        </authorList>
    </citation>
    <scope>NUCLEOTIDE SEQUENCE [LARGE SCALE GENOMIC DNA]</scope>
    <source>
        <strain evidence="1">DUOXIRENSHENG_FW03</strain>
        <tissue evidence="1">Leaves</tissue>
    </source>
</reference>
<accession>A0AAN9XH31</accession>
<organism evidence="1 2">
    <name type="scientific">Psophocarpus tetragonolobus</name>
    <name type="common">Winged bean</name>
    <name type="synonym">Dolichos tetragonolobus</name>
    <dbReference type="NCBI Taxonomy" id="3891"/>
    <lineage>
        <taxon>Eukaryota</taxon>
        <taxon>Viridiplantae</taxon>
        <taxon>Streptophyta</taxon>
        <taxon>Embryophyta</taxon>
        <taxon>Tracheophyta</taxon>
        <taxon>Spermatophyta</taxon>
        <taxon>Magnoliopsida</taxon>
        <taxon>eudicotyledons</taxon>
        <taxon>Gunneridae</taxon>
        <taxon>Pentapetalae</taxon>
        <taxon>rosids</taxon>
        <taxon>fabids</taxon>
        <taxon>Fabales</taxon>
        <taxon>Fabaceae</taxon>
        <taxon>Papilionoideae</taxon>
        <taxon>50 kb inversion clade</taxon>
        <taxon>NPAAA clade</taxon>
        <taxon>indigoferoid/millettioid clade</taxon>
        <taxon>Phaseoleae</taxon>
        <taxon>Psophocarpus</taxon>
    </lineage>
</organism>
<dbReference type="Proteomes" id="UP001386955">
    <property type="component" value="Unassembled WGS sequence"/>
</dbReference>
<keyword evidence="2" id="KW-1185">Reference proteome</keyword>
<proteinExistence type="predicted"/>
<gene>
    <name evidence="1" type="ORF">VNO78_20304</name>
</gene>
<evidence type="ECO:0000313" key="2">
    <source>
        <dbReference type="Proteomes" id="UP001386955"/>
    </source>
</evidence>
<comment type="caution">
    <text evidence="1">The sequence shown here is derived from an EMBL/GenBank/DDBJ whole genome shotgun (WGS) entry which is preliminary data.</text>
</comment>
<dbReference type="EMBL" id="JAYMYS010000005">
    <property type="protein sequence ID" value="KAK7391881.1"/>
    <property type="molecule type" value="Genomic_DNA"/>
</dbReference>
<evidence type="ECO:0000313" key="1">
    <source>
        <dbReference type="EMBL" id="KAK7391881.1"/>
    </source>
</evidence>
<name>A0AAN9XH31_PSOTE</name>
<protein>
    <submittedName>
        <fullName evidence="1">Uncharacterized protein</fullName>
    </submittedName>
</protein>